<dbReference type="InterPro" id="IPR000209">
    <property type="entry name" value="Peptidase_S8/S53_dom"/>
</dbReference>
<keyword evidence="2 5" id="KW-0645">Protease</keyword>
<feature type="active site" description="Charge relay system" evidence="5">
    <location>
        <position position="208"/>
    </location>
</feature>
<gene>
    <name evidence="8" type="ORF">C7H08_03395</name>
</gene>
<dbReference type="Proteomes" id="UP000238385">
    <property type="component" value="Unassembled WGS sequence"/>
</dbReference>
<dbReference type="PANTHER" id="PTHR43806">
    <property type="entry name" value="PEPTIDASE S8"/>
    <property type="match status" value="1"/>
</dbReference>
<dbReference type="RefSeq" id="WP_106670373.1">
    <property type="nucleotide sequence ID" value="NZ_BMFE01000001.1"/>
</dbReference>
<feature type="chain" id="PRO_5015709603" description="Peptidase S8/S53 domain-containing protein" evidence="6">
    <location>
        <begin position="25"/>
        <end position="449"/>
    </location>
</feature>
<dbReference type="PANTHER" id="PTHR43806:SF11">
    <property type="entry name" value="CEREVISIN-RELATED"/>
    <property type="match status" value="1"/>
</dbReference>
<dbReference type="PROSITE" id="PS51892">
    <property type="entry name" value="SUBTILASE"/>
    <property type="match status" value="1"/>
</dbReference>
<dbReference type="SUPFAM" id="SSF52743">
    <property type="entry name" value="Subtilisin-like"/>
    <property type="match status" value="1"/>
</dbReference>
<feature type="signal peptide" evidence="6">
    <location>
        <begin position="1"/>
        <end position="24"/>
    </location>
</feature>
<evidence type="ECO:0000256" key="1">
    <source>
        <dbReference type="ARBA" id="ARBA00011073"/>
    </source>
</evidence>
<evidence type="ECO:0000259" key="7">
    <source>
        <dbReference type="Pfam" id="PF00082"/>
    </source>
</evidence>
<evidence type="ECO:0000256" key="3">
    <source>
        <dbReference type="ARBA" id="ARBA00022801"/>
    </source>
</evidence>
<evidence type="ECO:0000256" key="5">
    <source>
        <dbReference type="PROSITE-ProRule" id="PRU01240"/>
    </source>
</evidence>
<dbReference type="AlphaFoldDB" id="A0A2T1KHQ1"/>
<evidence type="ECO:0000313" key="8">
    <source>
        <dbReference type="EMBL" id="PSF09540.1"/>
    </source>
</evidence>
<evidence type="ECO:0000256" key="2">
    <source>
        <dbReference type="ARBA" id="ARBA00022670"/>
    </source>
</evidence>
<feature type="active site" description="Charge relay system" evidence="5">
    <location>
        <position position="400"/>
    </location>
</feature>
<dbReference type="GO" id="GO:0004252">
    <property type="term" value="F:serine-type endopeptidase activity"/>
    <property type="evidence" value="ECO:0007669"/>
    <property type="project" value="UniProtKB-UniRule"/>
</dbReference>
<comment type="caution">
    <text evidence="8">The sequence shown here is derived from an EMBL/GenBank/DDBJ whole genome shotgun (WGS) entry which is preliminary data.</text>
</comment>
<dbReference type="CDD" id="cd05561">
    <property type="entry name" value="Peptidases_S8_4"/>
    <property type="match status" value="1"/>
</dbReference>
<evidence type="ECO:0000313" key="9">
    <source>
        <dbReference type="Proteomes" id="UP000238385"/>
    </source>
</evidence>
<keyword evidence="3 5" id="KW-0378">Hydrolase</keyword>
<dbReference type="OrthoDB" id="5405281at2"/>
<feature type="active site" description="Charge relay system" evidence="5">
    <location>
        <position position="244"/>
    </location>
</feature>
<dbReference type="EMBL" id="PXNN01000005">
    <property type="protein sequence ID" value="PSF09540.1"/>
    <property type="molecule type" value="Genomic_DNA"/>
</dbReference>
<name>A0A2T1KHQ1_9GAMM</name>
<proteinExistence type="inferred from homology"/>
<evidence type="ECO:0000256" key="4">
    <source>
        <dbReference type="ARBA" id="ARBA00022825"/>
    </source>
</evidence>
<organism evidence="8 9">
    <name type="scientific">Marinobacter halophilus</name>
    <dbReference type="NCBI Taxonomy" id="1323740"/>
    <lineage>
        <taxon>Bacteria</taxon>
        <taxon>Pseudomonadati</taxon>
        <taxon>Pseudomonadota</taxon>
        <taxon>Gammaproteobacteria</taxon>
        <taxon>Pseudomonadales</taxon>
        <taxon>Marinobacteraceae</taxon>
        <taxon>Marinobacter</taxon>
    </lineage>
</organism>
<dbReference type="InterPro" id="IPR050131">
    <property type="entry name" value="Peptidase_S8_subtilisin-like"/>
</dbReference>
<dbReference type="Gene3D" id="3.40.50.200">
    <property type="entry name" value="Peptidase S8/S53 domain"/>
    <property type="match status" value="1"/>
</dbReference>
<protein>
    <recommendedName>
        <fullName evidence="7">Peptidase S8/S53 domain-containing protein</fullName>
    </recommendedName>
</protein>
<keyword evidence="4 5" id="KW-0720">Serine protease</keyword>
<feature type="domain" description="Peptidase S8/S53" evidence="7">
    <location>
        <begin position="203"/>
        <end position="445"/>
    </location>
</feature>
<sequence>MNAHFNSQLLCALTLCTLAGPVLAIGSQALDRQLDTVTRQVEQRTDRAIERALDRRLDTIEQRIEARADQAIERLPELPPSVSINTQKGRKAFNDVLLDTGYRAVERQWLATGTASEMAELERADITILEQRELSGLGILLVRFRVAPALDSLSALQTALPGLAEQLDRNHIYAPQNEQSTAASQQREVTRPQWQSLCHTTLRIGMVDTAIALEHPVFEGARVVQESFLQLADIGDSLSAPTDHGTAVASLMVGRQADQWPARLPGATLFNASVFYGRDRDLSGATLGHLLEGFNWLAEQKVSVINISLTGPDNRLLRAAVDRLNQQGIAMVAAVGNGGPAAPPLFPAAYPEVVGVTAVNAFGELYRWANRGEQVLFSAAGVDVPVAQPGGGLTTDSGTSLAAPVVSSALACRLDSQTVNEAIDSLATDAKGLGEPGRNARFGHGLLDY</sequence>
<dbReference type="Pfam" id="PF00082">
    <property type="entry name" value="Peptidase_S8"/>
    <property type="match status" value="1"/>
</dbReference>
<evidence type="ECO:0000256" key="6">
    <source>
        <dbReference type="SAM" id="SignalP"/>
    </source>
</evidence>
<dbReference type="GO" id="GO:0006508">
    <property type="term" value="P:proteolysis"/>
    <property type="evidence" value="ECO:0007669"/>
    <property type="project" value="UniProtKB-KW"/>
</dbReference>
<reference evidence="8 9" key="1">
    <citation type="submission" date="2018-03" db="EMBL/GenBank/DDBJ databases">
        <title>Marinobacter brunus sp. nov., a marine bacterium of Gamma-proteobacteria isolated from the surface seawater of the South China Sea.</title>
        <authorList>
            <person name="Cheng H."/>
            <person name="Wu Y.-H."/>
            <person name="Xamxidin M."/>
            <person name="Xu X.-W."/>
        </authorList>
    </citation>
    <scope>NUCLEOTIDE SEQUENCE [LARGE SCALE GENOMIC DNA]</scope>
    <source>
        <strain evidence="8 9">JCM 30472</strain>
    </source>
</reference>
<accession>A0A2T1KHQ1</accession>
<keyword evidence="6" id="KW-0732">Signal</keyword>
<comment type="similarity">
    <text evidence="1 5">Belongs to the peptidase S8 family.</text>
</comment>
<keyword evidence="9" id="KW-1185">Reference proteome</keyword>
<dbReference type="InterPro" id="IPR036852">
    <property type="entry name" value="Peptidase_S8/S53_dom_sf"/>
</dbReference>